<keyword evidence="1" id="KW-0596">Phosphopantetheine</keyword>
<dbReference type="RefSeq" id="WP_184609666.1">
    <property type="nucleotide sequence ID" value="NZ_BOOS01000037.1"/>
</dbReference>
<dbReference type="PANTHER" id="PTHR45527">
    <property type="entry name" value="NONRIBOSOMAL PEPTIDE SYNTHETASE"/>
    <property type="match status" value="1"/>
</dbReference>
<dbReference type="AlphaFoldDB" id="A0A7W8Z227"/>
<comment type="caution">
    <text evidence="4">The sequence shown here is derived from an EMBL/GenBank/DDBJ whole genome shotgun (WGS) entry which is preliminary data.</text>
</comment>
<dbReference type="Proteomes" id="UP000588112">
    <property type="component" value="Unassembled WGS sequence"/>
</dbReference>
<dbReference type="GO" id="GO:0044550">
    <property type="term" value="P:secondary metabolite biosynthetic process"/>
    <property type="evidence" value="ECO:0007669"/>
    <property type="project" value="TreeGrafter"/>
</dbReference>
<name>A0A7W8Z227_9ACTN</name>
<dbReference type="PROSITE" id="PS50075">
    <property type="entry name" value="CARRIER"/>
    <property type="match status" value="1"/>
</dbReference>
<keyword evidence="5" id="KW-1185">Reference proteome</keyword>
<dbReference type="PROSITE" id="PS00455">
    <property type="entry name" value="AMP_BINDING"/>
    <property type="match status" value="1"/>
</dbReference>
<evidence type="ECO:0000259" key="3">
    <source>
        <dbReference type="PROSITE" id="PS50075"/>
    </source>
</evidence>
<dbReference type="SUPFAM" id="SSF56801">
    <property type="entry name" value="Acetyl-CoA synthetase-like"/>
    <property type="match status" value="1"/>
</dbReference>
<dbReference type="Gene3D" id="1.10.1200.10">
    <property type="entry name" value="ACP-like"/>
    <property type="match status" value="1"/>
</dbReference>
<dbReference type="GO" id="GO:0005829">
    <property type="term" value="C:cytosol"/>
    <property type="evidence" value="ECO:0007669"/>
    <property type="project" value="TreeGrafter"/>
</dbReference>
<dbReference type="InterPro" id="IPR020845">
    <property type="entry name" value="AMP-binding_CS"/>
</dbReference>
<dbReference type="InterPro" id="IPR025110">
    <property type="entry name" value="AMP-bd_C"/>
</dbReference>
<dbReference type="InterPro" id="IPR042099">
    <property type="entry name" value="ANL_N_sf"/>
</dbReference>
<dbReference type="FunFam" id="3.40.50.12780:FF:000012">
    <property type="entry name" value="Non-ribosomal peptide synthetase"/>
    <property type="match status" value="1"/>
</dbReference>
<evidence type="ECO:0000313" key="5">
    <source>
        <dbReference type="Proteomes" id="UP000588112"/>
    </source>
</evidence>
<organism evidence="4 5">
    <name type="scientific">Sphaerisporangium krabiense</name>
    <dbReference type="NCBI Taxonomy" id="763782"/>
    <lineage>
        <taxon>Bacteria</taxon>
        <taxon>Bacillati</taxon>
        <taxon>Actinomycetota</taxon>
        <taxon>Actinomycetes</taxon>
        <taxon>Streptosporangiales</taxon>
        <taxon>Streptosporangiaceae</taxon>
        <taxon>Sphaerisporangium</taxon>
    </lineage>
</organism>
<dbReference type="InterPro" id="IPR009081">
    <property type="entry name" value="PP-bd_ACP"/>
</dbReference>
<dbReference type="InterPro" id="IPR010071">
    <property type="entry name" value="AA_adenyl_dom"/>
</dbReference>
<dbReference type="InterPro" id="IPR036736">
    <property type="entry name" value="ACP-like_sf"/>
</dbReference>
<evidence type="ECO:0000256" key="1">
    <source>
        <dbReference type="ARBA" id="ARBA00022450"/>
    </source>
</evidence>
<dbReference type="GO" id="GO:0043041">
    <property type="term" value="P:amino acid activation for nonribosomal peptide biosynthetic process"/>
    <property type="evidence" value="ECO:0007669"/>
    <property type="project" value="TreeGrafter"/>
</dbReference>
<dbReference type="SUPFAM" id="SSF52777">
    <property type="entry name" value="CoA-dependent acyltransferases"/>
    <property type="match status" value="1"/>
</dbReference>
<dbReference type="InterPro" id="IPR000873">
    <property type="entry name" value="AMP-dep_synth/lig_dom"/>
</dbReference>
<proteinExistence type="predicted"/>
<dbReference type="SMART" id="SM00823">
    <property type="entry name" value="PKS_PP"/>
    <property type="match status" value="1"/>
</dbReference>
<dbReference type="Gene3D" id="3.40.50.12780">
    <property type="entry name" value="N-terminal domain of ligase-like"/>
    <property type="match status" value="1"/>
</dbReference>
<feature type="domain" description="Carrier" evidence="3">
    <location>
        <begin position="902"/>
        <end position="976"/>
    </location>
</feature>
<dbReference type="FunFam" id="3.40.50.980:FF:000001">
    <property type="entry name" value="Non-ribosomal peptide synthetase"/>
    <property type="match status" value="1"/>
</dbReference>
<dbReference type="EMBL" id="JACHBR010000001">
    <property type="protein sequence ID" value="MBB5626022.1"/>
    <property type="molecule type" value="Genomic_DNA"/>
</dbReference>
<dbReference type="NCBIfam" id="TIGR01733">
    <property type="entry name" value="AA-adenyl-dom"/>
    <property type="match status" value="1"/>
</dbReference>
<gene>
    <name evidence="4" type="ORF">BJ981_001721</name>
</gene>
<dbReference type="PANTHER" id="PTHR45527:SF1">
    <property type="entry name" value="FATTY ACID SYNTHASE"/>
    <property type="match status" value="1"/>
</dbReference>
<protein>
    <submittedName>
        <fullName evidence="4">Amino acid adenylation domain-containing protein</fullName>
    </submittedName>
</protein>
<dbReference type="Gene3D" id="3.30.300.30">
    <property type="match status" value="1"/>
</dbReference>
<accession>A0A7W8Z227</accession>
<dbReference type="Pfam" id="PF00501">
    <property type="entry name" value="AMP-binding"/>
    <property type="match status" value="1"/>
</dbReference>
<dbReference type="Gene3D" id="3.30.559.30">
    <property type="entry name" value="Nonribosomal peptide synthetase, condensation domain"/>
    <property type="match status" value="1"/>
</dbReference>
<dbReference type="InterPro" id="IPR045851">
    <property type="entry name" value="AMP-bd_C_sf"/>
</dbReference>
<dbReference type="InterPro" id="IPR020806">
    <property type="entry name" value="PKS_PP-bd"/>
</dbReference>
<keyword evidence="2" id="KW-0597">Phosphoprotein</keyword>
<sequence>MGDRAAREPLLSAAEKTARLCHSAAFRIADAPAAESLARDLARITADHPFLAVGDAHDAGDLGGAAPRLWAEDVPGAAAGPLARRRRTAELHRPLAPGRAPLRAVLLRYADGAADLVLVAHRSRVGRASLGPLARSILTGAGLAVPPGGPHADLEELAGAVRDLRGDTPAWSDGHPGGAGHGVLRFPVPAPPDVPPADLHAVLVAAAGLVLARYAGTDRALVGTALSAAADGAVCAETLTVVPADAEAGTTIGRYLSGVRDRLAHGVPWEPSGDPALPDVLSARAGVLVARRDEDAYVPHLAPLYPLTLVVDLLPDGRVLGECHHRFGRDTAARFVRHTLHVAGRLLTGAPSSSLGEVELLDEAEKRRVARLGRPRHTVDAPAVCVHDALAARAAAHPDRVAVLGDGGSLTYRELDARAGRIAAGLRRRGVTTGARVGVCLDPSPDLIATMLGILRSGAAYVPLHPSYPAERITAILHDSDAALLVAMTERTVEEKAGDAAGDRARDVPVLTVEDLIAEGGDAPAGPVRVTPDDAAYVIYTSGSTGRPKGVKVPHRNVAALVAATERDFGLSPEDVWSFFHSPAFDFSVWEIWGCLLTGGRLVVVPYLVARSPASFHELLRRTGVTVLSQTPSALTHLIDHDHARPEPLAVRLVILGGEALDPRILLRWFDRHPEEECRVVNMYGITETTVHVTAQTVTRWDALTGSRSVGPPIPGWHVYVMDEAGRLLPPGVPGEIWVGGAGVADGYLNLPAVTAERFAADPFTGGRMYRSGDRGRLLPDGRLEHLGRLDDQVKLRGYRIEPEEIRAALLAVPAVTAAAVVLRRGPDSDSARLDAYVVAGDAAASGQDVRRRVARVLPDYMVPASVTVVAALPLTANGKLDVDRLAEVSTAAPAPVTPPAPVNGDVEEAVLAAWTAVLRTPVGPDDNFFDLGGNSLTAIRLLTVMAEHGLAELPPREIYLNPTVRGLAAVLRRQARPA</sequence>
<dbReference type="GO" id="GO:0031177">
    <property type="term" value="F:phosphopantetheine binding"/>
    <property type="evidence" value="ECO:0007669"/>
    <property type="project" value="InterPro"/>
</dbReference>
<dbReference type="Pfam" id="PF00550">
    <property type="entry name" value="PP-binding"/>
    <property type="match status" value="1"/>
</dbReference>
<dbReference type="SUPFAM" id="SSF47336">
    <property type="entry name" value="ACP-like"/>
    <property type="match status" value="1"/>
</dbReference>
<evidence type="ECO:0000313" key="4">
    <source>
        <dbReference type="EMBL" id="MBB5626022.1"/>
    </source>
</evidence>
<dbReference type="Pfam" id="PF13193">
    <property type="entry name" value="AMP-binding_C"/>
    <property type="match status" value="1"/>
</dbReference>
<evidence type="ECO:0000256" key="2">
    <source>
        <dbReference type="ARBA" id="ARBA00022553"/>
    </source>
</evidence>
<reference evidence="4 5" key="1">
    <citation type="submission" date="2020-08" db="EMBL/GenBank/DDBJ databases">
        <title>Sequencing the genomes of 1000 actinobacteria strains.</title>
        <authorList>
            <person name="Klenk H.-P."/>
        </authorList>
    </citation>
    <scope>NUCLEOTIDE SEQUENCE [LARGE SCALE GENOMIC DNA]</scope>
    <source>
        <strain evidence="4 5">DSM 45790</strain>
    </source>
</reference>